<comment type="caution">
    <text evidence="2">The sequence shown here is derived from an EMBL/GenBank/DDBJ whole genome shotgun (WGS) entry which is preliminary data.</text>
</comment>
<dbReference type="Proteomes" id="UP000324222">
    <property type="component" value="Unassembled WGS sequence"/>
</dbReference>
<accession>A0A5B7D570</accession>
<evidence type="ECO:0000313" key="3">
    <source>
        <dbReference type="Proteomes" id="UP000324222"/>
    </source>
</evidence>
<reference evidence="2 3" key="1">
    <citation type="submission" date="2019-05" db="EMBL/GenBank/DDBJ databases">
        <title>Another draft genome of Portunus trituberculatus and its Hox gene families provides insights of decapod evolution.</title>
        <authorList>
            <person name="Jeong J.-H."/>
            <person name="Song I."/>
            <person name="Kim S."/>
            <person name="Choi T."/>
            <person name="Kim D."/>
            <person name="Ryu S."/>
            <person name="Kim W."/>
        </authorList>
    </citation>
    <scope>NUCLEOTIDE SEQUENCE [LARGE SCALE GENOMIC DNA]</scope>
    <source>
        <tissue evidence="2">Muscle</tissue>
    </source>
</reference>
<dbReference type="EMBL" id="VSRR010000421">
    <property type="protein sequence ID" value="MPC15363.1"/>
    <property type="molecule type" value="Genomic_DNA"/>
</dbReference>
<evidence type="ECO:0000313" key="2">
    <source>
        <dbReference type="EMBL" id="MPC15363.1"/>
    </source>
</evidence>
<feature type="compositionally biased region" description="Polar residues" evidence="1">
    <location>
        <begin position="10"/>
        <end position="27"/>
    </location>
</feature>
<keyword evidence="3" id="KW-1185">Reference proteome</keyword>
<evidence type="ECO:0000256" key="1">
    <source>
        <dbReference type="SAM" id="MobiDB-lite"/>
    </source>
</evidence>
<name>A0A5B7D570_PORTR</name>
<gene>
    <name evidence="2" type="ORF">E2C01_008151</name>
</gene>
<proteinExistence type="predicted"/>
<protein>
    <submittedName>
        <fullName evidence="2">Uncharacterized protein</fullName>
    </submittedName>
</protein>
<sequence length="77" mass="8261">MGIDLKEQTRTQNKTSPSRGSEQSGNNKMGAGRGWQHVGLANGTPWRGGGAWAAVPGSQYPCHNSYLALAGYYWCCS</sequence>
<organism evidence="2 3">
    <name type="scientific">Portunus trituberculatus</name>
    <name type="common">Swimming crab</name>
    <name type="synonym">Neptunus trituberculatus</name>
    <dbReference type="NCBI Taxonomy" id="210409"/>
    <lineage>
        <taxon>Eukaryota</taxon>
        <taxon>Metazoa</taxon>
        <taxon>Ecdysozoa</taxon>
        <taxon>Arthropoda</taxon>
        <taxon>Crustacea</taxon>
        <taxon>Multicrustacea</taxon>
        <taxon>Malacostraca</taxon>
        <taxon>Eumalacostraca</taxon>
        <taxon>Eucarida</taxon>
        <taxon>Decapoda</taxon>
        <taxon>Pleocyemata</taxon>
        <taxon>Brachyura</taxon>
        <taxon>Eubrachyura</taxon>
        <taxon>Portunoidea</taxon>
        <taxon>Portunidae</taxon>
        <taxon>Portuninae</taxon>
        <taxon>Portunus</taxon>
    </lineage>
</organism>
<feature type="region of interest" description="Disordered" evidence="1">
    <location>
        <begin position="1"/>
        <end position="42"/>
    </location>
</feature>
<dbReference type="AlphaFoldDB" id="A0A5B7D570"/>